<feature type="region of interest" description="Disordered" evidence="1">
    <location>
        <begin position="1"/>
        <end position="35"/>
    </location>
</feature>
<protein>
    <submittedName>
        <fullName evidence="3">AtpZ/AtpI family protein</fullName>
    </submittedName>
</protein>
<sequence>MVDERRSAAGKLPPAEGSGGPPEWNRSLAGDRSKDAPGFVVQAGAKATRKLKARRNASHGVWFGLGMMGLIGWSVVVPTLLGAALGMWLDKRHQDTHSWTLALLVAGLAIGCLNAWHWVAKEDRAMREDQEADDE</sequence>
<evidence type="ECO:0000256" key="1">
    <source>
        <dbReference type="SAM" id="MobiDB-lite"/>
    </source>
</evidence>
<dbReference type="Proteomes" id="UP001365846">
    <property type="component" value="Unassembled WGS sequence"/>
</dbReference>
<accession>A0ABU8VLI0</accession>
<gene>
    <name evidence="3" type="ORF">WKW77_25000</name>
</gene>
<dbReference type="InterPro" id="IPR011744">
    <property type="entry name" value="ATPase_gene1"/>
</dbReference>
<dbReference type="InterPro" id="IPR032820">
    <property type="entry name" value="ATPase_put"/>
</dbReference>
<proteinExistence type="predicted"/>
<keyword evidence="2" id="KW-0812">Transmembrane</keyword>
<dbReference type="RefSeq" id="WP_340359592.1">
    <property type="nucleotide sequence ID" value="NZ_JBBKZU010000012.1"/>
</dbReference>
<comment type="caution">
    <text evidence="3">The sequence shown here is derived from an EMBL/GenBank/DDBJ whole genome shotgun (WGS) entry which is preliminary data.</text>
</comment>
<dbReference type="EMBL" id="JBBKZU010000012">
    <property type="protein sequence ID" value="MEJ8814361.1"/>
    <property type="molecule type" value="Genomic_DNA"/>
</dbReference>
<evidence type="ECO:0000256" key="2">
    <source>
        <dbReference type="SAM" id="Phobius"/>
    </source>
</evidence>
<feature type="transmembrane region" description="Helical" evidence="2">
    <location>
        <begin position="60"/>
        <end position="89"/>
    </location>
</feature>
<keyword evidence="2" id="KW-1133">Transmembrane helix</keyword>
<organism evidence="3 4">
    <name type="scientific">Variovorax ureilyticus</name>
    <dbReference type="NCBI Taxonomy" id="1836198"/>
    <lineage>
        <taxon>Bacteria</taxon>
        <taxon>Pseudomonadati</taxon>
        <taxon>Pseudomonadota</taxon>
        <taxon>Betaproteobacteria</taxon>
        <taxon>Burkholderiales</taxon>
        <taxon>Comamonadaceae</taxon>
        <taxon>Variovorax</taxon>
    </lineage>
</organism>
<dbReference type="Pfam" id="PF09527">
    <property type="entry name" value="ATPase_gene1"/>
    <property type="match status" value="1"/>
</dbReference>
<keyword evidence="2" id="KW-0472">Membrane</keyword>
<evidence type="ECO:0000313" key="3">
    <source>
        <dbReference type="EMBL" id="MEJ8814361.1"/>
    </source>
</evidence>
<feature type="transmembrane region" description="Helical" evidence="2">
    <location>
        <begin position="101"/>
        <end position="120"/>
    </location>
</feature>
<evidence type="ECO:0000313" key="4">
    <source>
        <dbReference type="Proteomes" id="UP001365846"/>
    </source>
</evidence>
<name>A0ABU8VLI0_9BURK</name>
<keyword evidence="4" id="KW-1185">Reference proteome</keyword>
<reference evidence="3 4" key="1">
    <citation type="submission" date="2024-03" db="EMBL/GenBank/DDBJ databases">
        <title>Novel species of the genus Variovorax.</title>
        <authorList>
            <person name="Liu Q."/>
            <person name="Xin Y.-H."/>
        </authorList>
    </citation>
    <scope>NUCLEOTIDE SEQUENCE [LARGE SCALE GENOMIC DNA]</scope>
    <source>
        <strain evidence="3 4">KACC 18899</strain>
    </source>
</reference>
<dbReference type="NCBIfam" id="TIGR02230">
    <property type="entry name" value="ATPase_gene1"/>
    <property type="match status" value="1"/>
</dbReference>